<dbReference type="GO" id="GO:0031332">
    <property type="term" value="C:RNAi effector complex"/>
    <property type="evidence" value="ECO:0007669"/>
    <property type="project" value="InterPro"/>
</dbReference>
<proteinExistence type="predicted"/>
<feature type="region of interest" description="Disordered" evidence="5">
    <location>
        <begin position="367"/>
        <end position="393"/>
    </location>
</feature>
<dbReference type="InParanoid" id="A0A1Y2BG31"/>
<sequence>MTTRAFVKAVLSGDTVIIRPKEQPDKGKPAKEKTLHIAGISAPRLGSVTREDEPRAYSAREHLRTLLVGKEIAYSVTHSLSGSTQNTPNGQDREFANIFIAPVGPGQPPQDVAQIIVSNGWAKVRDGVGEGDEAVRRLGAEEAKRRETLRTAEAQAKSEGKGVWDEQPESQRTVSFQMPSDPHAFIAEHKGEDIDAIVEQVRDGTQYRVRLLLNEHEHQFINLVLAGAKSPRASTGRDGDSSGAEPWGEEAKYFAEVRILQRPIKVRLLSAPASLGVSPFQSGPTPAATVAGKTNGFGLPSASANTGASVIIGTAVHPNGNIAEFLIGAGLAKVIDWHAGILAPLGGLDKLRAQEKSAKERRVGLWEGYGASSGPTGSSTNGHSSNTPTTKGSDFDATVVRVWTSDQISVVAKGDENGKERRLQLASVRGPRGAEAKQAYWANEAKEFLRKRLIGKTVHIHVDYVKPKDGEYDERECVTITYGSANNNIAEQLIEKGLATVLRHRRDDEDRSSELDKLIVAEQSAVADQRGLHSTKEVSLPRIVDASENSSRATQYLPSWKRAGRHQAIVEFVAAGSRFKLYMPKENTKVTFVLAGIRAPRTARNANEKSEPYGQESLRFASRYMQRDVEIAFDSTDKQGGFVGAMYANGVNVAVELVREGLASVHSYTAESLPFGRELATAEDEAKKEKKNLWSDYTGEETVAAPKDDSTGALAPEYLDVYVSSVRDSDPFGFSVQILDSKSVGDLEKLMSDFSLHHRQATANAPAGFSPKTGDLVSAKFSEDNQWYRAKVKRASALKKEALLYFIDYGNEETLPFSRIRPLDSKFKSLAGQAKEARLSFVKLVPRSSEYGPEAWRKFGLLTEGRKLVANVDQREGNLLHLRLIDPSDPNAADDPLACINADLVREGLATLDKTCRYISAYPQVVKKIEAATEGAKADRLGIFEFGDVSED</sequence>
<dbReference type="GO" id="GO:0003723">
    <property type="term" value="F:RNA binding"/>
    <property type="evidence" value="ECO:0007669"/>
    <property type="project" value="UniProtKB-UniRule"/>
</dbReference>
<dbReference type="AlphaFoldDB" id="A0A1Y2BG31"/>
<keyword evidence="3" id="KW-0677">Repeat</keyword>
<dbReference type="STRING" id="71784.A0A1Y2BG31"/>
<accession>A0A1Y2BG31</accession>
<dbReference type="InterPro" id="IPR035437">
    <property type="entry name" value="SNase_OB-fold_sf"/>
</dbReference>
<dbReference type="InterPro" id="IPR002999">
    <property type="entry name" value="Tudor"/>
</dbReference>
<dbReference type="GO" id="GO:0031047">
    <property type="term" value="P:regulatory ncRNA-mediated gene silencing"/>
    <property type="evidence" value="ECO:0007669"/>
    <property type="project" value="UniProtKB-UniRule"/>
</dbReference>
<evidence type="ECO:0000256" key="5">
    <source>
        <dbReference type="SAM" id="MobiDB-lite"/>
    </source>
</evidence>
<keyword evidence="9" id="KW-1185">Reference proteome</keyword>
<dbReference type="InterPro" id="IPR016071">
    <property type="entry name" value="Staphylococal_nuclease_OB-fold"/>
</dbReference>
<evidence type="ECO:0000256" key="2">
    <source>
        <dbReference type="ARBA" id="ARBA00022490"/>
    </source>
</evidence>
<evidence type="ECO:0000259" key="7">
    <source>
        <dbReference type="PROSITE" id="PS50830"/>
    </source>
</evidence>
<dbReference type="GO" id="GO:0005634">
    <property type="term" value="C:nucleus"/>
    <property type="evidence" value="ECO:0007669"/>
    <property type="project" value="TreeGrafter"/>
</dbReference>
<dbReference type="PANTHER" id="PTHR12302">
    <property type="entry name" value="EBNA2 BINDING PROTEIN P100"/>
    <property type="match status" value="1"/>
</dbReference>
<dbReference type="PANTHER" id="PTHR12302:SF2">
    <property type="entry name" value="STAPHYLOCOCCAL NUCLEASE DOMAIN-CONTAINING PROTEIN 1"/>
    <property type="match status" value="1"/>
</dbReference>
<dbReference type="CDD" id="cd00175">
    <property type="entry name" value="SNc"/>
    <property type="match status" value="1"/>
</dbReference>
<dbReference type="PROSITE" id="PS50304">
    <property type="entry name" value="TUDOR"/>
    <property type="match status" value="1"/>
</dbReference>
<dbReference type="SUPFAM" id="SSF63748">
    <property type="entry name" value="Tudor/PWWP/MBT"/>
    <property type="match status" value="1"/>
</dbReference>
<feature type="domain" description="TNase-like" evidence="7">
    <location>
        <begin position="564"/>
        <end position="696"/>
    </location>
</feature>
<dbReference type="Pfam" id="PF00565">
    <property type="entry name" value="SNase"/>
    <property type="match status" value="2"/>
</dbReference>
<evidence type="ECO:0000256" key="4">
    <source>
        <dbReference type="PIRNR" id="PIRNR017179"/>
    </source>
</evidence>
<dbReference type="FunCoup" id="A0A1Y2BG31">
    <property type="interactions" value="731"/>
</dbReference>
<dbReference type="SUPFAM" id="SSF50199">
    <property type="entry name" value="Staphylococcal nuclease"/>
    <property type="match status" value="5"/>
</dbReference>
<name>A0A1Y2BG31_9TREE</name>
<keyword evidence="2 4" id="KW-0963">Cytoplasm</keyword>
<evidence type="ECO:0000256" key="1">
    <source>
        <dbReference type="ARBA" id="ARBA00004496"/>
    </source>
</evidence>
<reference evidence="8 9" key="1">
    <citation type="submission" date="2016-07" db="EMBL/GenBank/DDBJ databases">
        <title>Pervasive Adenine N6-methylation of Active Genes in Fungi.</title>
        <authorList>
            <consortium name="DOE Joint Genome Institute"/>
            <person name="Mondo S.J."/>
            <person name="Dannebaum R.O."/>
            <person name="Kuo R.C."/>
            <person name="Labutti K."/>
            <person name="Haridas S."/>
            <person name="Kuo A."/>
            <person name="Salamov A."/>
            <person name="Ahrendt S.R."/>
            <person name="Lipzen A."/>
            <person name="Sullivan W."/>
            <person name="Andreopoulos W.B."/>
            <person name="Clum A."/>
            <person name="Lindquist E."/>
            <person name="Daum C."/>
            <person name="Ramamoorthy G.K."/>
            <person name="Gryganskyi A."/>
            <person name="Culley D."/>
            <person name="Magnuson J.K."/>
            <person name="James T.Y."/>
            <person name="O'Malley M.A."/>
            <person name="Stajich J.E."/>
            <person name="Spatafora J.W."/>
            <person name="Visel A."/>
            <person name="Grigoriev I.V."/>
        </authorList>
    </citation>
    <scope>NUCLEOTIDE SEQUENCE [LARGE SCALE GENOMIC DNA]</scope>
    <source>
        <strain evidence="8 9">68-887.2</strain>
    </source>
</reference>
<dbReference type="EMBL" id="MCFC01000005">
    <property type="protein sequence ID" value="ORY33774.1"/>
    <property type="molecule type" value="Genomic_DNA"/>
</dbReference>
<organism evidence="8 9">
    <name type="scientific">Naematelia encephala</name>
    <dbReference type="NCBI Taxonomy" id="71784"/>
    <lineage>
        <taxon>Eukaryota</taxon>
        <taxon>Fungi</taxon>
        <taxon>Dikarya</taxon>
        <taxon>Basidiomycota</taxon>
        <taxon>Agaricomycotina</taxon>
        <taxon>Tremellomycetes</taxon>
        <taxon>Tremellales</taxon>
        <taxon>Naemateliaceae</taxon>
        <taxon>Naematelia</taxon>
    </lineage>
</organism>
<comment type="subcellular location">
    <subcellularLocation>
        <location evidence="1 4">Cytoplasm</location>
    </subcellularLocation>
</comment>
<dbReference type="GO" id="GO:0005829">
    <property type="term" value="C:cytosol"/>
    <property type="evidence" value="ECO:0007669"/>
    <property type="project" value="UniProtKB-UniRule"/>
</dbReference>
<dbReference type="GO" id="GO:0006402">
    <property type="term" value="P:mRNA catabolic process"/>
    <property type="evidence" value="ECO:0007669"/>
    <property type="project" value="UniProtKB-UniRule"/>
</dbReference>
<dbReference type="GO" id="GO:0004518">
    <property type="term" value="F:nuclease activity"/>
    <property type="evidence" value="ECO:0007669"/>
    <property type="project" value="TreeGrafter"/>
</dbReference>
<dbReference type="Gene3D" id="2.40.50.90">
    <property type="match status" value="5"/>
</dbReference>
<comment type="caution">
    <text evidence="8">The sequence shown here is derived from an EMBL/GenBank/DDBJ whole genome shotgun (WGS) entry which is preliminary data.</text>
</comment>
<dbReference type="PIRSF" id="PIRSF017179">
    <property type="entry name" value="RISC-Tudor-SN"/>
    <property type="match status" value="1"/>
</dbReference>
<evidence type="ECO:0008006" key="10">
    <source>
        <dbReference type="Google" id="ProtNLM"/>
    </source>
</evidence>
<feature type="domain" description="TNase-like" evidence="7">
    <location>
        <begin position="393"/>
        <end position="535"/>
    </location>
</feature>
<dbReference type="OrthoDB" id="10023235at2759"/>
<evidence type="ECO:0000259" key="6">
    <source>
        <dbReference type="PROSITE" id="PS50304"/>
    </source>
</evidence>
<feature type="compositionally biased region" description="Basic and acidic residues" evidence="5">
    <location>
        <begin position="150"/>
        <end position="164"/>
    </location>
</feature>
<evidence type="ECO:0000256" key="3">
    <source>
        <dbReference type="ARBA" id="ARBA00022737"/>
    </source>
</evidence>
<feature type="domain" description="TNase-like" evidence="7">
    <location>
        <begin position="192"/>
        <end position="368"/>
    </location>
</feature>
<dbReference type="SMART" id="SM00318">
    <property type="entry name" value="SNc"/>
    <property type="match status" value="4"/>
</dbReference>
<dbReference type="PROSITE" id="PS50830">
    <property type="entry name" value="TNASE_3"/>
    <property type="match status" value="4"/>
</dbReference>
<dbReference type="FunFam" id="2.30.30.140:FF:000018">
    <property type="entry name" value="Serine/threonine-protein kinase 31"/>
    <property type="match status" value="1"/>
</dbReference>
<dbReference type="Proteomes" id="UP000193986">
    <property type="component" value="Unassembled WGS sequence"/>
</dbReference>
<protein>
    <recommendedName>
        <fullName evidence="10">Transcription factor</fullName>
    </recommendedName>
</protein>
<feature type="domain" description="Tudor" evidence="6">
    <location>
        <begin position="770"/>
        <end position="830"/>
    </location>
</feature>
<feature type="domain" description="TNase-like" evidence="7">
    <location>
        <begin position="1"/>
        <end position="166"/>
    </location>
</feature>
<evidence type="ECO:0000313" key="9">
    <source>
        <dbReference type="Proteomes" id="UP000193986"/>
    </source>
</evidence>
<gene>
    <name evidence="8" type="ORF">BCR39DRAFT_519178</name>
</gene>
<feature type="region of interest" description="Disordered" evidence="5">
    <location>
        <begin position="150"/>
        <end position="172"/>
    </location>
</feature>
<evidence type="ECO:0000313" key="8">
    <source>
        <dbReference type="EMBL" id="ORY33774.1"/>
    </source>
</evidence>
<dbReference type="FunFam" id="2.40.50.90:FF:000001">
    <property type="entry name" value="Staphylococcal nuclease domain-containing protein"/>
    <property type="match status" value="1"/>
</dbReference>
<dbReference type="InterPro" id="IPR016685">
    <property type="entry name" value="Silence_cplx_Nase-comp_TudorSN"/>
</dbReference>
<dbReference type="Gene3D" id="2.30.30.140">
    <property type="match status" value="1"/>
</dbReference>
<dbReference type="Pfam" id="PF00567">
    <property type="entry name" value="TUDOR"/>
    <property type="match status" value="1"/>
</dbReference>
<dbReference type="SMART" id="SM00333">
    <property type="entry name" value="TUDOR"/>
    <property type="match status" value="1"/>
</dbReference>
<feature type="compositionally biased region" description="Low complexity" evidence="5">
    <location>
        <begin position="372"/>
        <end position="390"/>
    </location>
</feature>